<dbReference type="PANTHER" id="PTHR23502">
    <property type="entry name" value="MAJOR FACILITATOR SUPERFAMILY"/>
    <property type="match status" value="1"/>
</dbReference>
<dbReference type="Pfam" id="PF07690">
    <property type="entry name" value="MFS_1"/>
    <property type="match status" value="1"/>
</dbReference>
<dbReference type="GO" id="GO:0022857">
    <property type="term" value="F:transmembrane transporter activity"/>
    <property type="evidence" value="ECO:0007669"/>
    <property type="project" value="InterPro"/>
</dbReference>
<accession>A0A4Z1FER8</accession>
<name>A0A4Z1FER8_9HELO</name>
<sequence>MALRDPEKAIGIDKEITSALPFNFTGENLADCKETNIVTWDGPTDPQNPKNWTTRRKWRMTLIVSCFALLSPLTGTMIAPSTKYIASSLHTKDFFSINLVSSIFLLGIGFGPLLLSPISEIYGRVPVLLLGNIFFILWNTVCGFSRNVGELIAFRLLTGFGGSAPLAVGGGLVSDLWLPEQRGQALAIYTAGPLLGPAIGPIIGGYITEDASWRWIFWVVSIASAFIEILALCFLAETYPPSILSQKAKRLRKETGNSNLRTEYDDPDRTLWKLLKTNMIRPFKMSTQIIIQFLSVYMAVLYGIMFLVLYTFPLLWQNYYHESTGTGSLNYIATGIGFTLGAQVYMNLRLTNDVQQVGGRLNNSIYKRLKGDKPTGVPEYRVALMLPGSILLPIGLFIYGWTGQYHTHWIAPNVGIAIFCAGAIMCIQGIQTYTIDAYSRYAASAISTLNALRSLTGFTFPLFAPAMYERLGHGWGNSLLAFILLFLAIIVPGFLWKYGSLLRKKSAYASGE</sequence>
<feature type="transmembrane region" description="Helical" evidence="5">
    <location>
        <begin position="60"/>
        <end position="82"/>
    </location>
</feature>
<feature type="transmembrane region" description="Helical" evidence="5">
    <location>
        <begin position="127"/>
        <end position="146"/>
    </location>
</feature>
<reference evidence="7 8" key="1">
    <citation type="submission" date="2017-12" db="EMBL/GenBank/DDBJ databases">
        <title>Comparative genomics of Botrytis spp.</title>
        <authorList>
            <person name="Valero-Jimenez C.A."/>
            <person name="Tapia P."/>
            <person name="Veloso J."/>
            <person name="Silva-Moreno E."/>
            <person name="Staats M."/>
            <person name="Valdes J.H."/>
            <person name="Van Kan J.A.L."/>
        </authorList>
    </citation>
    <scope>NUCLEOTIDE SEQUENCE [LARGE SCALE GENOMIC DNA]</scope>
    <source>
        <strain evidence="7 8">Bp0003</strain>
    </source>
</reference>
<organism evidence="7 8">
    <name type="scientific">Botrytis paeoniae</name>
    <dbReference type="NCBI Taxonomy" id="278948"/>
    <lineage>
        <taxon>Eukaryota</taxon>
        <taxon>Fungi</taxon>
        <taxon>Dikarya</taxon>
        <taxon>Ascomycota</taxon>
        <taxon>Pezizomycotina</taxon>
        <taxon>Leotiomycetes</taxon>
        <taxon>Helotiales</taxon>
        <taxon>Sclerotiniaceae</taxon>
        <taxon>Botrytis</taxon>
    </lineage>
</organism>
<dbReference type="PANTHER" id="PTHR23502:SF60">
    <property type="entry name" value="MAJOR FACILITATOR SUPERFAMILY (MFS) PROFILE DOMAIN-CONTAINING PROTEIN-RELATED"/>
    <property type="match status" value="1"/>
</dbReference>
<dbReference type="EMBL" id="PQXI01000198">
    <property type="protein sequence ID" value="TGO21809.1"/>
    <property type="molecule type" value="Genomic_DNA"/>
</dbReference>
<feature type="transmembrane region" description="Helical" evidence="5">
    <location>
        <begin position="442"/>
        <end position="463"/>
    </location>
</feature>
<feature type="transmembrane region" description="Helical" evidence="5">
    <location>
        <begin position="186"/>
        <end position="207"/>
    </location>
</feature>
<dbReference type="CDD" id="cd17323">
    <property type="entry name" value="MFS_Tpo1_MDR_like"/>
    <property type="match status" value="1"/>
</dbReference>
<dbReference type="InterPro" id="IPR020846">
    <property type="entry name" value="MFS_dom"/>
</dbReference>
<evidence type="ECO:0000256" key="4">
    <source>
        <dbReference type="ARBA" id="ARBA00023136"/>
    </source>
</evidence>
<comment type="caution">
    <text evidence="7">The sequence shown here is derived from an EMBL/GenBank/DDBJ whole genome shotgun (WGS) entry which is preliminary data.</text>
</comment>
<feature type="transmembrane region" description="Helical" evidence="5">
    <location>
        <begin position="289"/>
        <end position="316"/>
    </location>
</feature>
<dbReference type="AlphaFoldDB" id="A0A4Z1FER8"/>
<evidence type="ECO:0000256" key="1">
    <source>
        <dbReference type="ARBA" id="ARBA00004141"/>
    </source>
</evidence>
<evidence type="ECO:0000256" key="5">
    <source>
        <dbReference type="SAM" id="Phobius"/>
    </source>
</evidence>
<dbReference type="PROSITE" id="PS50850">
    <property type="entry name" value="MFS"/>
    <property type="match status" value="1"/>
</dbReference>
<feature type="domain" description="Major facilitator superfamily (MFS) profile" evidence="6">
    <location>
        <begin position="60"/>
        <end position="505"/>
    </location>
</feature>
<dbReference type="InterPro" id="IPR011701">
    <property type="entry name" value="MFS"/>
</dbReference>
<feature type="transmembrane region" description="Helical" evidence="5">
    <location>
        <begin position="382"/>
        <end position="402"/>
    </location>
</feature>
<keyword evidence="4 5" id="KW-0472">Membrane</keyword>
<protein>
    <recommendedName>
        <fullName evidence="6">Major facilitator superfamily (MFS) profile domain-containing protein</fullName>
    </recommendedName>
</protein>
<proteinExistence type="predicted"/>
<feature type="transmembrane region" description="Helical" evidence="5">
    <location>
        <begin position="475"/>
        <end position="496"/>
    </location>
</feature>
<evidence type="ECO:0000259" key="6">
    <source>
        <dbReference type="PROSITE" id="PS50850"/>
    </source>
</evidence>
<feature type="transmembrane region" description="Helical" evidence="5">
    <location>
        <begin position="328"/>
        <end position="346"/>
    </location>
</feature>
<feature type="transmembrane region" description="Helical" evidence="5">
    <location>
        <begin position="152"/>
        <end position="174"/>
    </location>
</feature>
<gene>
    <name evidence="7" type="ORF">BPAE_0199g00030</name>
</gene>
<evidence type="ECO:0000313" key="8">
    <source>
        <dbReference type="Proteomes" id="UP000297910"/>
    </source>
</evidence>
<keyword evidence="8" id="KW-1185">Reference proteome</keyword>
<dbReference type="InterPro" id="IPR036259">
    <property type="entry name" value="MFS_trans_sf"/>
</dbReference>
<comment type="subcellular location">
    <subcellularLocation>
        <location evidence="1">Membrane</location>
        <topology evidence="1">Multi-pass membrane protein</topology>
    </subcellularLocation>
</comment>
<feature type="transmembrane region" description="Helical" evidence="5">
    <location>
        <begin position="408"/>
        <end position="430"/>
    </location>
</feature>
<dbReference type="Gene3D" id="1.20.1250.20">
    <property type="entry name" value="MFS general substrate transporter like domains"/>
    <property type="match status" value="1"/>
</dbReference>
<evidence type="ECO:0000256" key="2">
    <source>
        <dbReference type="ARBA" id="ARBA00022692"/>
    </source>
</evidence>
<dbReference type="FunFam" id="1.20.1250.20:FF:000011">
    <property type="entry name" value="MFS multidrug transporter, putative"/>
    <property type="match status" value="1"/>
</dbReference>
<evidence type="ECO:0000256" key="3">
    <source>
        <dbReference type="ARBA" id="ARBA00022989"/>
    </source>
</evidence>
<feature type="transmembrane region" description="Helical" evidence="5">
    <location>
        <begin position="213"/>
        <end position="236"/>
    </location>
</feature>
<dbReference type="Proteomes" id="UP000297910">
    <property type="component" value="Unassembled WGS sequence"/>
</dbReference>
<keyword evidence="2 5" id="KW-0812">Transmembrane</keyword>
<dbReference type="SUPFAM" id="SSF103473">
    <property type="entry name" value="MFS general substrate transporter"/>
    <property type="match status" value="1"/>
</dbReference>
<keyword evidence="3 5" id="KW-1133">Transmembrane helix</keyword>
<evidence type="ECO:0000313" key="7">
    <source>
        <dbReference type="EMBL" id="TGO21809.1"/>
    </source>
</evidence>
<dbReference type="GO" id="GO:0016020">
    <property type="term" value="C:membrane"/>
    <property type="evidence" value="ECO:0007669"/>
    <property type="project" value="UniProtKB-SubCell"/>
</dbReference>
<feature type="transmembrane region" description="Helical" evidence="5">
    <location>
        <begin position="94"/>
        <end position="115"/>
    </location>
</feature>